<dbReference type="EMBL" id="LAZR01000625">
    <property type="protein sequence ID" value="KKN62425.1"/>
    <property type="molecule type" value="Genomic_DNA"/>
</dbReference>
<dbReference type="AlphaFoldDB" id="A0A0F9S0Z2"/>
<reference evidence="1" key="1">
    <citation type="journal article" date="2015" name="Nature">
        <title>Complex archaea that bridge the gap between prokaryotes and eukaryotes.</title>
        <authorList>
            <person name="Spang A."/>
            <person name="Saw J.H."/>
            <person name="Jorgensen S.L."/>
            <person name="Zaremba-Niedzwiedzka K."/>
            <person name="Martijn J."/>
            <person name="Lind A.E."/>
            <person name="van Eijk R."/>
            <person name="Schleper C."/>
            <person name="Guy L."/>
            <person name="Ettema T.J."/>
        </authorList>
    </citation>
    <scope>NUCLEOTIDE SEQUENCE</scope>
</reference>
<comment type="caution">
    <text evidence="1">The sequence shown here is derived from an EMBL/GenBank/DDBJ whole genome shotgun (WGS) entry which is preliminary data.</text>
</comment>
<evidence type="ECO:0000313" key="1">
    <source>
        <dbReference type="EMBL" id="KKN62425.1"/>
    </source>
</evidence>
<protein>
    <submittedName>
        <fullName evidence="1">Uncharacterized protein</fullName>
    </submittedName>
</protein>
<name>A0A0F9S0Z2_9ZZZZ</name>
<sequence length="264" mass="31087">MKTLIYSLSAGRLTHLSLALETIGLNARYDEEIDLSSVYFNWIQGLFVNDIDLQIQNIIDEFSTIISPYIEGNGFYCNTSYYLSLFWPVIEALDIPNRCVFLSHHPKRLVELYLLYGRMGITGIHKYGDELFPPSLDELYCVFPQDSHYQLPSSLEKLCDDEKATYSGMFHHWCKYWVQINDFFIQSNKHHFRSEEFNSNAQEVLTILYPEASTEQIELFKYMLHQSNKGQMKSLAFMDNWRGKEIDTYRYVCHHMCKQIGYIL</sequence>
<organism evidence="1">
    <name type="scientific">marine sediment metagenome</name>
    <dbReference type="NCBI Taxonomy" id="412755"/>
    <lineage>
        <taxon>unclassified sequences</taxon>
        <taxon>metagenomes</taxon>
        <taxon>ecological metagenomes</taxon>
    </lineage>
</organism>
<gene>
    <name evidence="1" type="ORF">LCGC14_0512220</name>
</gene>
<accession>A0A0F9S0Z2</accession>
<proteinExistence type="predicted"/>